<sequence>MSLFNIFLVGLSILATANATPVTPSSKVTRAAPSSFPLGDACENEWKYLNFDPEDDTDKAHLQKLHDVICGGELRAIAIWGSQAASDTENAINVAYDVFFGTDNDTPAKVNDVLMKIAGQSSTEGKIGEIVGTMIVDSTDFKNQCDTDEAYTGPDTDGREKIHICDETYDKPLAGPDIECGSLDKYPSLKMDTFSRVVLHETLHYSTVGPSSKLESQIVDQQNEDEQTAYGPERAHGLNDSDQDDQPEKAETNADNYAWMALSAWISSLCTPDDEQDAWDSYFPDDPPEY</sequence>
<dbReference type="Gene3D" id="3.40.390.10">
    <property type="entry name" value="Collagenase (Catalytic Domain)"/>
    <property type="match status" value="1"/>
</dbReference>
<dbReference type="EMBL" id="JAAGWQ010000051">
    <property type="protein sequence ID" value="KAF5673866.1"/>
    <property type="molecule type" value="Genomic_DNA"/>
</dbReference>
<keyword evidence="2" id="KW-0732">Signal</keyword>
<accession>A0A8H5TPW3</accession>
<protein>
    <recommendedName>
        <fullName evidence="5">Lysine-specific metallo-endopeptidase domain-containing protein</fullName>
    </recommendedName>
</protein>
<evidence type="ECO:0008006" key="5">
    <source>
        <dbReference type="Google" id="ProtNLM"/>
    </source>
</evidence>
<feature type="region of interest" description="Disordered" evidence="1">
    <location>
        <begin position="220"/>
        <end position="254"/>
    </location>
</feature>
<feature type="signal peptide" evidence="2">
    <location>
        <begin position="1"/>
        <end position="19"/>
    </location>
</feature>
<name>A0A8H5TPW3_FUSHE</name>
<dbReference type="OrthoDB" id="2119228at2759"/>
<proteinExistence type="predicted"/>
<dbReference type="Proteomes" id="UP000567885">
    <property type="component" value="Unassembled WGS sequence"/>
</dbReference>
<dbReference type="InterPro" id="IPR024079">
    <property type="entry name" value="MetalloPept_cat_dom_sf"/>
</dbReference>
<gene>
    <name evidence="3" type="ORF">FHETE_3253</name>
</gene>
<evidence type="ECO:0000313" key="3">
    <source>
        <dbReference type="EMBL" id="KAF5673866.1"/>
    </source>
</evidence>
<organism evidence="3 4">
    <name type="scientific">Fusarium heterosporum</name>
    <dbReference type="NCBI Taxonomy" id="42747"/>
    <lineage>
        <taxon>Eukaryota</taxon>
        <taxon>Fungi</taxon>
        <taxon>Dikarya</taxon>
        <taxon>Ascomycota</taxon>
        <taxon>Pezizomycotina</taxon>
        <taxon>Sordariomycetes</taxon>
        <taxon>Hypocreomycetidae</taxon>
        <taxon>Hypocreales</taxon>
        <taxon>Nectriaceae</taxon>
        <taxon>Fusarium</taxon>
        <taxon>Fusarium heterosporum species complex</taxon>
    </lineage>
</organism>
<keyword evidence="4" id="KW-1185">Reference proteome</keyword>
<dbReference type="GO" id="GO:0008237">
    <property type="term" value="F:metallopeptidase activity"/>
    <property type="evidence" value="ECO:0007669"/>
    <property type="project" value="InterPro"/>
</dbReference>
<evidence type="ECO:0000256" key="2">
    <source>
        <dbReference type="SAM" id="SignalP"/>
    </source>
</evidence>
<dbReference type="SUPFAM" id="SSF55486">
    <property type="entry name" value="Metalloproteases ('zincins'), catalytic domain"/>
    <property type="match status" value="1"/>
</dbReference>
<dbReference type="AlphaFoldDB" id="A0A8H5TPW3"/>
<comment type="caution">
    <text evidence="3">The sequence shown here is derived from an EMBL/GenBank/DDBJ whole genome shotgun (WGS) entry which is preliminary data.</text>
</comment>
<feature type="chain" id="PRO_5034112798" description="Lysine-specific metallo-endopeptidase domain-containing protein" evidence="2">
    <location>
        <begin position="20"/>
        <end position="290"/>
    </location>
</feature>
<reference evidence="3 4" key="1">
    <citation type="submission" date="2020-05" db="EMBL/GenBank/DDBJ databases">
        <title>Identification and distribution of gene clusters putatively required for synthesis of sphingolipid metabolism inhibitors in phylogenetically diverse species of the filamentous fungus Fusarium.</title>
        <authorList>
            <person name="Kim H.-S."/>
            <person name="Busman M."/>
            <person name="Brown D.W."/>
            <person name="Divon H."/>
            <person name="Uhlig S."/>
            <person name="Proctor R.H."/>
        </authorList>
    </citation>
    <scope>NUCLEOTIDE SEQUENCE [LARGE SCALE GENOMIC DNA]</scope>
    <source>
        <strain evidence="3 4">NRRL 20693</strain>
    </source>
</reference>
<evidence type="ECO:0000313" key="4">
    <source>
        <dbReference type="Proteomes" id="UP000567885"/>
    </source>
</evidence>
<evidence type="ECO:0000256" key="1">
    <source>
        <dbReference type="SAM" id="MobiDB-lite"/>
    </source>
</evidence>